<feature type="compositionally biased region" description="Low complexity" evidence="9">
    <location>
        <begin position="586"/>
        <end position="599"/>
    </location>
</feature>
<dbReference type="SUPFAM" id="SSF49478">
    <property type="entry name" value="Cna protein B-type domain"/>
    <property type="match status" value="2"/>
</dbReference>
<dbReference type="EMBL" id="AOHY01000059">
    <property type="protein sequence ID" value="ELY42710.1"/>
    <property type="molecule type" value="Genomic_DNA"/>
</dbReference>
<sequence>MVCAVFAPIGAAGTTGHAANTSDSESVSETVSTNAEPAPIDDELRTAEGTVEVVLQLEDVDNRILAQSHDTAGTLQAHAAAAQDPIERYTESTDGVELEQTFWITNAVLVSVDTEHVPIEQLARLEGVTEVHENYEVHLLEPPGNSDLTASAATGLSASAGEKRAVSSSSTDNGTVDTSSVETTYGVDQINAPAVWERYGTKGAGSTIAVLDTGVDPDHPDIEIDDENWKNFVDDQEGPHDNEGHGTHVSGTVVGGAESGEYIGVAPNATLYHGKVLDDAGAGSFTSIASGMQWAVDEDVDVISMSLGASGYESGFIDEIRNAEAAGTVVISASGNEGEGNSSSPANVYDGLAVGANDEFEQVASFSSGEEIDTESAWGTKKDWPETYIVPDVTAPGVAVNSAASGGGYEKLHGTSMATPHVSGTVGLILSIEADLTSNEISSALTETAWKPDGQPEYQDTRYGHGIIDAKAAMDNLTTGGSVEGTVTEGHHDDPVENATVELFDSDGESVDTAQTNETGAYEITDLVPDEYDLEARATGFEPSTPSTISVSGGPEAQPVTENVSLVGNATLEGTVDDAETDEPVPDTTVTVTGPYGPYETTTAANGTYTVDNVPGTGDEYTIDASADDYLPATTSTHIESNTTATANLSLEPKTLFVEIDETESPVVAGDVATINATVRNTDETNVTENVSLEIDGDTEDTREVALEANSSANISMAWETENVSAGDYEALLTFGGDDARTTVTVLPDVDLEHTLVEPTRTDDAFAEVLGVRLTKSSDPIELGADSGTDIQISNPETNESVTLTPDEGSKTLTDEPLRLSIYDGTGAVVSEPTVESISTESAPLNVSVSGNETMFETETFSSYSVSFVDRQSELPLSQTEDRLIGVGYDAQLEQNGTTDEISLSFTRDDAVEESWSVTFDLLELDDNDSSPEPVLTKDVPNDAGSDSFEFSIDTADLEAGEYGWKLEIDDSEHDSPRIIGFVGGDDDPITVDEQDDEHAVLNGTVTEHTHGDPIENATVDLYADNESIETRVTNESGEYEFTGLDAHTEYDLEVQAAGFEAESRAGITVNETPTTENVTLAGDAAVEGTVSDAETDEPLSEATLSVSGPYGPYEATTADNGTYTVDTVPGTGDEYTIDADADEYQSATNATHLESNTTATANFSLEPASQSGGGGLPSLSPPEEPEPAQFMLESVDAPTDVDAGSQFSVDAVVENVGGQSDTANVTVSIDGTVSAEASQFILDGNTEQLTFDVVAPDTAGDHELVVETADDQYVTTLTVVDDEADDVSQGEEPPQHTGENETDEDDDVLYEVGDGQPGFGIPVAIVALLVGLLIARRAD</sequence>
<feature type="transmembrane region" description="Helical" evidence="10">
    <location>
        <begin position="1319"/>
        <end position="1336"/>
    </location>
</feature>
<dbReference type="InterPro" id="IPR022398">
    <property type="entry name" value="Peptidase_S8_His-AS"/>
</dbReference>
<keyword evidence="3" id="KW-0732">Signal</keyword>
<dbReference type="PROSITE" id="PS51892">
    <property type="entry name" value="SUBTILASE"/>
    <property type="match status" value="1"/>
</dbReference>
<dbReference type="InterPro" id="IPR023827">
    <property type="entry name" value="Peptidase_S8_Asp-AS"/>
</dbReference>
<dbReference type="SUPFAM" id="SSF52743">
    <property type="entry name" value="Subtilisin-like"/>
    <property type="match status" value="1"/>
</dbReference>
<feature type="region of interest" description="Disordered" evidence="9">
    <location>
        <begin position="159"/>
        <end position="180"/>
    </location>
</feature>
<evidence type="ECO:0000256" key="6">
    <source>
        <dbReference type="PIRSR" id="PIRSR615500-1"/>
    </source>
</evidence>
<comment type="caution">
    <text evidence="12">The sequence shown here is derived from an EMBL/GenBank/DDBJ whole genome shotgun (WGS) entry which is preliminary data.</text>
</comment>
<feature type="region of interest" description="Disordered" evidence="9">
    <location>
        <begin position="577"/>
        <end position="603"/>
    </location>
</feature>
<feature type="region of interest" description="Disordered" evidence="9">
    <location>
        <begin position="14"/>
        <end position="41"/>
    </location>
</feature>
<dbReference type="PATRIC" id="fig|1227500.6.peg.4131"/>
<evidence type="ECO:0000256" key="2">
    <source>
        <dbReference type="ARBA" id="ARBA00022670"/>
    </source>
</evidence>
<keyword evidence="2 7" id="KW-0645">Protease</keyword>
<evidence type="ECO:0000256" key="9">
    <source>
        <dbReference type="SAM" id="MobiDB-lite"/>
    </source>
</evidence>
<feature type="region of interest" description="Disordered" evidence="9">
    <location>
        <begin position="1283"/>
        <end position="1313"/>
    </location>
</feature>
<evidence type="ECO:0000256" key="4">
    <source>
        <dbReference type="ARBA" id="ARBA00022801"/>
    </source>
</evidence>
<dbReference type="PRINTS" id="PR00723">
    <property type="entry name" value="SUBTILISIN"/>
</dbReference>
<keyword evidence="5 7" id="KW-0720">Serine protease</keyword>
<evidence type="ECO:0000256" key="7">
    <source>
        <dbReference type="PROSITE-ProRule" id="PRU01240"/>
    </source>
</evidence>
<evidence type="ECO:0000256" key="10">
    <source>
        <dbReference type="SAM" id="Phobius"/>
    </source>
</evidence>
<dbReference type="PROSITE" id="PS00138">
    <property type="entry name" value="SUBTILASE_SER"/>
    <property type="match status" value="1"/>
</dbReference>
<evidence type="ECO:0000259" key="11">
    <source>
        <dbReference type="Pfam" id="PF00082"/>
    </source>
</evidence>
<dbReference type="InterPro" id="IPR036852">
    <property type="entry name" value="Peptidase_S8/S53_dom_sf"/>
</dbReference>
<dbReference type="eggNOG" id="arCOG07560">
    <property type="taxonomic scope" value="Archaea"/>
</dbReference>
<dbReference type="STRING" id="1227500.C494_20448"/>
<feature type="domain" description="Peptidase S8/S53" evidence="11">
    <location>
        <begin position="203"/>
        <end position="466"/>
    </location>
</feature>
<dbReference type="PROSITE" id="PS00137">
    <property type="entry name" value="SUBTILASE_HIS"/>
    <property type="match status" value="1"/>
</dbReference>
<feature type="active site" description="Charge relay system" evidence="6 7">
    <location>
        <position position="212"/>
    </location>
</feature>
<organism evidence="12 13">
    <name type="scientific">Natronorubrum bangense JCM 10635</name>
    <dbReference type="NCBI Taxonomy" id="1227500"/>
    <lineage>
        <taxon>Archaea</taxon>
        <taxon>Methanobacteriati</taxon>
        <taxon>Methanobacteriota</taxon>
        <taxon>Stenosarchaea group</taxon>
        <taxon>Halobacteria</taxon>
        <taxon>Halobacteriales</taxon>
        <taxon>Natrialbaceae</taxon>
        <taxon>Natronorubrum</taxon>
    </lineage>
</organism>
<dbReference type="Pfam" id="PF13620">
    <property type="entry name" value="CarboxypepD_reg"/>
    <property type="match status" value="4"/>
</dbReference>
<keyword evidence="10" id="KW-1133">Transmembrane helix</keyword>
<feature type="compositionally biased region" description="Polar residues" evidence="9">
    <location>
        <begin position="789"/>
        <end position="804"/>
    </location>
</feature>
<dbReference type="GO" id="GO:0030115">
    <property type="term" value="C:S-layer"/>
    <property type="evidence" value="ECO:0007669"/>
    <property type="project" value="UniProtKB-SubCell"/>
</dbReference>
<feature type="region of interest" description="Disordered" evidence="9">
    <location>
        <begin position="1165"/>
        <end position="1187"/>
    </location>
</feature>
<keyword evidence="10" id="KW-0472">Membrane</keyword>
<feature type="region of interest" description="Disordered" evidence="9">
    <location>
        <begin position="1092"/>
        <end position="1122"/>
    </location>
</feature>
<dbReference type="InterPro" id="IPR026371">
    <property type="entry name" value="PGF_CTERM"/>
</dbReference>
<dbReference type="SUPFAM" id="SSF49464">
    <property type="entry name" value="Carboxypeptidase regulatory domain-like"/>
    <property type="match status" value="2"/>
</dbReference>
<proteinExistence type="inferred from homology"/>
<gene>
    <name evidence="12" type="ORF">C494_20448</name>
</gene>
<feature type="compositionally biased region" description="Low complexity" evidence="9">
    <location>
        <begin position="14"/>
        <end position="33"/>
    </location>
</feature>
<dbReference type="eggNOG" id="arCOG00702">
    <property type="taxonomic scope" value="Archaea"/>
</dbReference>
<comment type="similarity">
    <text evidence="1 7 8">Belongs to the peptidase S8 family.</text>
</comment>
<evidence type="ECO:0000256" key="3">
    <source>
        <dbReference type="ARBA" id="ARBA00022729"/>
    </source>
</evidence>
<dbReference type="GO" id="GO:0006508">
    <property type="term" value="P:proteolysis"/>
    <property type="evidence" value="ECO:0007669"/>
    <property type="project" value="UniProtKB-KW"/>
</dbReference>
<evidence type="ECO:0000313" key="13">
    <source>
        <dbReference type="Proteomes" id="UP000011690"/>
    </source>
</evidence>
<dbReference type="PROSITE" id="PS00136">
    <property type="entry name" value="SUBTILASE_ASP"/>
    <property type="match status" value="1"/>
</dbReference>
<evidence type="ECO:0000256" key="8">
    <source>
        <dbReference type="RuleBase" id="RU003355"/>
    </source>
</evidence>
<keyword evidence="13" id="KW-1185">Reference proteome</keyword>
<name>L9VZS2_9EURY</name>
<feature type="compositionally biased region" description="Acidic residues" evidence="9">
    <location>
        <begin position="1301"/>
        <end position="1310"/>
    </location>
</feature>
<dbReference type="GO" id="GO:0004252">
    <property type="term" value="F:serine-type endopeptidase activity"/>
    <property type="evidence" value="ECO:0007669"/>
    <property type="project" value="UniProtKB-UniRule"/>
</dbReference>
<keyword evidence="4 7" id="KW-0378">Hydrolase</keyword>
<keyword evidence="10" id="KW-0812">Transmembrane</keyword>
<evidence type="ECO:0000256" key="1">
    <source>
        <dbReference type="ARBA" id="ARBA00011073"/>
    </source>
</evidence>
<dbReference type="InterPro" id="IPR000209">
    <property type="entry name" value="Peptidase_S8/S53_dom"/>
</dbReference>
<dbReference type="PANTHER" id="PTHR43806">
    <property type="entry name" value="PEPTIDASE S8"/>
    <property type="match status" value="1"/>
</dbReference>
<dbReference type="InterPro" id="IPR013783">
    <property type="entry name" value="Ig-like_fold"/>
</dbReference>
<dbReference type="Gene3D" id="2.60.40.10">
    <property type="entry name" value="Immunoglobulins"/>
    <property type="match status" value="2"/>
</dbReference>
<feature type="compositionally biased region" description="Polar residues" evidence="9">
    <location>
        <begin position="166"/>
        <end position="180"/>
    </location>
</feature>
<dbReference type="InterPro" id="IPR050131">
    <property type="entry name" value="Peptidase_S8_subtilisin-like"/>
</dbReference>
<dbReference type="Gene3D" id="2.60.40.1120">
    <property type="entry name" value="Carboxypeptidase-like, regulatory domain"/>
    <property type="match status" value="4"/>
</dbReference>
<dbReference type="InterPro" id="IPR023828">
    <property type="entry name" value="Peptidase_S8_Ser-AS"/>
</dbReference>
<feature type="active site" description="Charge relay system" evidence="6 7">
    <location>
        <position position="245"/>
    </location>
</feature>
<dbReference type="InterPro" id="IPR008969">
    <property type="entry name" value="CarboxyPept-like_regulatory"/>
</dbReference>
<dbReference type="Proteomes" id="UP000011690">
    <property type="component" value="Unassembled WGS sequence"/>
</dbReference>
<dbReference type="Gene3D" id="3.40.50.200">
    <property type="entry name" value="Peptidase S8/S53 domain"/>
    <property type="match status" value="1"/>
</dbReference>
<dbReference type="GO" id="GO:0005886">
    <property type="term" value="C:plasma membrane"/>
    <property type="evidence" value="ECO:0007669"/>
    <property type="project" value="UniProtKB-SubCell"/>
</dbReference>
<reference evidence="12 13" key="1">
    <citation type="journal article" date="2014" name="PLoS Genet.">
        <title>Phylogenetically driven sequencing of extremely halophilic archaea reveals strategies for static and dynamic osmo-response.</title>
        <authorList>
            <person name="Becker E.A."/>
            <person name="Seitzer P.M."/>
            <person name="Tritt A."/>
            <person name="Larsen D."/>
            <person name="Krusor M."/>
            <person name="Yao A.I."/>
            <person name="Wu D."/>
            <person name="Madern D."/>
            <person name="Eisen J.A."/>
            <person name="Darling A.E."/>
            <person name="Facciotti M.T."/>
        </authorList>
    </citation>
    <scope>NUCLEOTIDE SEQUENCE [LARGE SCALE GENOMIC DNA]</scope>
    <source>
        <strain evidence="12 13">JCM 10635</strain>
    </source>
</reference>
<protein>
    <submittedName>
        <fullName evidence="12">Peptidase S8/S53 subtilisin kexin sedolisin</fullName>
    </submittedName>
</protein>
<dbReference type="PANTHER" id="PTHR43806:SF11">
    <property type="entry name" value="CEREVISIN-RELATED"/>
    <property type="match status" value="1"/>
</dbReference>
<dbReference type="InterPro" id="IPR015500">
    <property type="entry name" value="Peptidase_S8_subtilisin-rel"/>
</dbReference>
<dbReference type="Pfam" id="PF00082">
    <property type="entry name" value="Peptidase_S8"/>
    <property type="match status" value="1"/>
</dbReference>
<dbReference type="eggNOG" id="arCOG02488">
    <property type="taxonomic scope" value="Archaea"/>
</dbReference>
<accession>L9VZS2</accession>
<evidence type="ECO:0000256" key="5">
    <source>
        <dbReference type="ARBA" id="ARBA00022825"/>
    </source>
</evidence>
<dbReference type="NCBIfam" id="TIGR04126">
    <property type="entry name" value="PGF_CTERM"/>
    <property type="match status" value="1"/>
</dbReference>
<feature type="region of interest" description="Disordered" evidence="9">
    <location>
        <begin position="781"/>
        <end position="813"/>
    </location>
</feature>
<feature type="active site" description="Charge relay system" evidence="6 7">
    <location>
        <position position="416"/>
    </location>
</feature>
<evidence type="ECO:0000313" key="12">
    <source>
        <dbReference type="EMBL" id="ELY42710.1"/>
    </source>
</evidence>